<reference evidence="15" key="3">
    <citation type="submission" date="2025-09" db="UniProtKB">
        <authorList>
            <consortium name="Ensembl"/>
        </authorList>
    </citation>
    <scope>IDENTIFICATION</scope>
    <source>
        <strain evidence="15">Isolate ISIS603380</strain>
    </source>
</reference>
<evidence type="ECO:0000256" key="2">
    <source>
        <dbReference type="ARBA" id="ARBA00009634"/>
    </source>
</evidence>
<keyword evidence="6" id="KW-0732">Signal</keyword>
<keyword evidence="3" id="KW-0399">Innate immunity</keyword>
<feature type="domain" description="TIR" evidence="14">
    <location>
        <begin position="824"/>
        <end position="967"/>
    </location>
</feature>
<keyword evidence="5" id="KW-0812">Transmembrane</keyword>
<dbReference type="InterPro" id="IPR003591">
    <property type="entry name" value="Leu-rich_rpt_typical-subtyp"/>
</dbReference>
<name>G3UEZ6_LOXAF</name>
<dbReference type="Ensembl" id="ENSLAFT00000027084.1">
    <property type="protein sequence ID" value="ENSLAFP00000026404.1"/>
    <property type="gene ID" value="ENSLAFG00000025903.1"/>
</dbReference>
<dbReference type="Gene3D" id="3.40.50.10140">
    <property type="entry name" value="Toll/interleukin-1 receptor homology (TIR) domain"/>
    <property type="match status" value="1"/>
</dbReference>
<evidence type="ECO:0000313" key="16">
    <source>
        <dbReference type="Proteomes" id="UP000007646"/>
    </source>
</evidence>
<dbReference type="STRING" id="9785.ENSLAFP00000026404"/>
<protein>
    <recommendedName>
        <fullName evidence="14">TIR domain-containing protein</fullName>
    </recommendedName>
</protein>
<evidence type="ECO:0000256" key="13">
    <source>
        <dbReference type="ARBA" id="ARBA00023198"/>
    </source>
</evidence>
<dbReference type="PANTHER" id="PTHR24365">
    <property type="entry name" value="TOLL-LIKE RECEPTOR"/>
    <property type="match status" value="1"/>
</dbReference>
<comment type="subcellular location">
    <subcellularLocation>
        <location evidence="1">Membrane</location>
        <topology evidence="1">Single-pass type I membrane protein</topology>
    </subcellularLocation>
</comment>
<dbReference type="SMART" id="SM00255">
    <property type="entry name" value="TIR"/>
    <property type="match status" value="1"/>
</dbReference>
<reference evidence="15" key="2">
    <citation type="submission" date="2025-08" db="UniProtKB">
        <authorList>
            <consortium name="Ensembl"/>
        </authorList>
    </citation>
    <scope>IDENTIFICATION</scope>
    <source>
        <strain evidence="15">Isolate ISIS603380</strain>
    </source>
</reference>
<dbReference type="GO" id="GO:0007165">
    <property type="term" value="P:signal transduction"/>
    <property type="evidence" value="ECO:0007669"/>
    <property type="project" value="InterPro"/>
</dbReference>
<keyword evidence="16" id="KW-1185">Reference proteome</keyword>
<evidence type="ECO:0000256" key="5">
    <source>
        <dbReference type="ARBA" id="ARBA00022692"/>
    </source>
</evidence>
<comment type="similarity">
    <text evidence="2">Belongs to the Toll-like receptor family.</text>
</comment>
<reference evidence="15 16" key="1">
    <citation type="submission" date="2009-06" db="EMBL/GenBank/DDBJ databases">
        <title>The Genome Sequence of Loxodonta africana (African elephant).</title>
        <authorList>
            <person name="Di Palma F."/>
            <person name="Heiman D."/>
            <person name="Young S."/>
            <person name="Johnson J."/>
            <person name="Lander E.S."/>
            <person name="Lindblad-Toh K."/>
        </authorList>
    </citation>
    <scope>NUCLEOTIDE SEQUENCE [LARGE SCALE GENOMIC DNA]</scope>
    <source>
        <strain evidence="15 16">Isolate ISIS603380</strain>
    </source>
</reference>
<keyword evidence="12" id="KW-0325">Glycoprotein</keyword>
<dbReference type="GO" id="GO:0038023">
    <property type="term" value="F:signaling receptor activity"/>
    <property type="evidence" value="ECO:0007669"/>
    <property type="project" value="TreeGrafter"/>
</dbReference>
<keyword evidence="11" id="KW-0675">Receptor</keyword>
<dbReference type="GO" id="GO:0045087">
    <property type="term" value="P:innate immune response"/>
    <property type="evidence" value="ECO:0007669"/>
    <property type="project" value="UniProtKB-KW"/>
</dbReference>
<evidence type="ECO:0000256" key="9">
    <source>
        <dbReference type="ARBA" id="ARBA00022989"/>
    </source>
</evidence>
<dbReference type="GeneTree" id="ENSGT00940000163576"/>
<dbReference type="PROSITE" id="PS51450">
    <property type="entry name" value="LRR"/>
    <property type="match status" value="6"/>
</dbReference>
<dbReference type="InterPro" id="IPR001611">
    <property type="entry name" value="Leu-rich_rpt"/>
</dbReference>
<evidence type="ECO:0000256" key="12">
    <source>
        <dbReference type="ARBA" id="ARBA00023180"/>
    </source>
</evidence>
<dbReference type="GO" id="GO:0005886">
    <property type="term" value="C:plasma membrane"/>
    <property type="evidence" value="ECO:0007669"/>
    <property type="project" value="TreeGrafter"/>
</dbReference>
<dbReference type="SUPFAM" id="SSF52058">
    <property type="entry name" value="L domain-like"/>
    <property type="match status" value="2"/>
</dbReference>
<dbReference type="PROSITE" id="PS50104">
    <property type="entry name" value="TIR"/>
    <property type="match status" value="1"/>
</dbReference>
<dbReference type="InterPro" id="IPR035897">
    <property type="entry name" value="Toll_tir_struct_dom_sf"/>
</dbReference>
<dbReference type="OMA" id="HERPLFW"/>
<dbReference type="InterPro" id="IPR032675">
    <property type="entry name" value="LRR_dom_sf"/>
</dbReference>
<keyword evidence="7" id="KW-0677">Repeat</keyword>
<evidence type="ECO:0000256" key="7">
    <source>
        <dbReference type="ARBA" id="ARBA00022737"/>
    </source>
</evidence>
<keyword evidence="8" id="KW-0391">Immunity</keyword>
<evidence type="ECO:0000313" key="15">
    <source>
        <dbReference type="Ensembl" id="ENSLAFP00000026404.1"/>
    </source>
</evidence>
<evidence type="ECO:0000256" key="4">
    <source>
        <dbReference type="ARBA" id="ARBA00022614"/>
    </source>
</evidence>
<dbReference type="FunFam" id="3.40.50.10140:FF:000001">
    <property type="entry name" value="Toll-like receptor 2"/>
    <property type="match status" value="1"/>
</dbReference>
<evidence type="ECO:0000256" key="1">
    <source>
        <dbReference type="ARBA" id="ARBA00004479"/>
    </source>
</evidence>
<evidence type="ECO:0000259" key="14">
    <source>
        <dbReference type="PROSITE" id="PS50104"/>
    </source>
</evidence>
<keyword evidence="13" id="KW-0395">Inflammatory response</keyword>
<sequence>LEIFLFSLQQSQNERTIPSKDFFFLTVTLRLEADKMDSEHLQPQLLWTILIGLSLPYLAETYGFSKCMQYEFDIHHVFCIQKKITNLINAISDIPGYTTHLNLTQNQIHILPPYTFTNLSALVDLRLQWNFIQEIGMGAFWGLKNLTFLSLVENKIKSVNNSFEGLSNLKTLLLSQNKITHIHKNAFAPLVKLKHVSLSQNNIKNFYNILEAVQHLPCLEYHDLFSNSIISLDHHPRSLVSLTHLSLQRNQLTELNFSALLLPNLTTLDVSQNGHQVIQNVSLETLPLLKGLNLSGTLVNLEALPAKHLQNLREMDLSNQEFRSRHLNLNTVCHLLRNLPILETLVFQKNGADAEGIKYLSNCTRLLSLDLGKNNDLVYLNDSEFDAMPSLQRMNLNKCQLSFVSNRTWSALQNLEALDLSYNKFKSFPDFAFSPLWCLQFLFLSRNPITELDNMAFYGLYSLKELNLGGCWIVTIDKYSLAPFPNLESLHLRNNNIRYLKHKTFQFLKKLKVLILSCNHLEAIEKSAFSGLTNLYKLDLAYNILSGFYADIFLGLENLEILDLSFNKITYETIRTLKIPPFINLKSLKQLNLEGQMHGIQVVPTSFFQGLNSLQELLLGKNPMAFLDQLQFDSLTNLTKLDILGTRAEDRNLYLDTSLSHKLKKLKVLHLENNNIESLTPGMFSGLEGLQVFSLRFNNLKVINQSHLENLKSLMYFDIYRNKLQCNCDNVWFKNWSINTENVHIPYLWSYTCQQSNTQSLIDFDDNVCNFDLGKVCFFFAFSLVLITMIFSWFDVKITSSLWYGLYIFKTWCLAKWYKREKDFTYDAFVSFTATDEQWVYEELVLALEEGGQPTSKLCLHHRDFEPGVDIFENIQNAINTSRKALCVVSSHYLHSEWCRLEVQLASIKMFYEHEDVIILIFLEEIPNYKLSSYHRFQKLVNRKTFITWPDSAHERPLFRARVRNALDNKTVENDNAQLIVAE</sequence>
<dbReference type="SUPFAM" id="SSF52200">
    <property type="entry name" value="Toll/Interleukin receptor TIR domain"/>
    <property type="match status" value="1"/>
</dbReference>
<dbReference type="eggNOG" id="KOG4641">
    <property type="taxonomic scope" value="Eukaryota"/>
</dbReference>
<dbReference type="InterPro" id="IPR000157">
    <property type="entry name" value="TIR_dom"/>
</dbReference>
<dbReference type="SMART" id="SM00365">
    <property type="entry name" value="LRR_SD22"/>
    <property type="match status" value="11"/>
</dbReference>
<evidence type="ECO:0000256" key="6">
    <source>
        <dbReference type="ARBA" id="ARBA00022729"/>
    </source>
</evidence>
<dbReference type="Pfam" id="PF01582">
    <property type="entry name" value="TIR"/>
    <property type="match status" value="1"/>
</dbReference>
<dbReference type="Proteomes" id="UP000007646">
    <property type="component" value="Unassembled WGS sequence"/>
</dbReference>
<keyword evidence="10" id="KW-0472">Membrane</keyword>
<accession>G3UEZ6</accession>
<dbReference type="PANTHER" id="PTHR24365:SF554">
    <property type="entry name" value="TOLL-LIKE RECEPTOR 13"/>
    <property type="match status" value="1"/>
</dbReference>
<evidence type="ECO:0000256" key="3">
    <source>
        <dbReference type="ARBA" id="ARBA00022588"/>
    </source>
</evidence>
<keyword evidence="4" id="KW-0433">Leucine-rich repeat</keyword>
<dbReference type="Gene3D" id="3.80.10.10">
    <property type="entry name" value="Ribonuclease Inhibitor"/>
    <property type="match status" value="5"/>
</dbReference>
<dbReference type="AlphaFoldDB" id="G3UEZ6"/>
<proteinExistence type="inferred from homology"/>
<evidence type="ECO:0000256" key="10">
    <source>
        <dbReference type="ARBA" id="ARBA00023136"/>
    </source>
</evidence>
<dbReference type="Pfam" id="PF13855">
    <property type="entry name" value="LRR_8"/>
    <property type="match status" value="5"/>
</dbReference>
<organism evidence="15 16">
    <name type="scientific">Loxodonta africana</name>
    <name type="common">African elephant</name>
    <dbReference type="NCBI Taxonomy" id="9785"/>
    <lineage>
        <taxon>Eukaryota</taxon>
        <taxon>Metazoa</taxon>
        <taxon>Chordata</taxon>
        <taxon>Craniata</taxon>
        <taxon>Vertebrata</taxon>
        <taxon>Euteleostomi</taxon>
        <taxon>Mammalia</taxon>
        <taxon>Eutheria</taxon>
        <taxon>Afrotheria</taxon>
        <taxon>Proboscidea</taxon>
        <taxon>Elephantidae</taxon>
        <taxon>Loxodonta</taxon>
    </lineage>
</organism>
<dbReference type="HOGENOM" id="CLU_006000_4_0_1"/>
<dbReference type="GO" id="GO:0006954">
    <property type="term" value="P:inflammatory response"/>
    <property type="evidence" value="ECO:0007669"/>
    <property type="project" value="UniProtKB-KW"/>
</dbReference>
<dbReference type="InParanoid" id="G3UEZ6"/>
<evidence type="ECO:0000256" key="8">
    <source>
        <dbReference type="ARBA" id="ARBA00022859"/>
    </source>
</evidence>
<dbReference type="SMART" id="SM00369">
    <property type="entry name" value="LRR_TYP"/>
    <property type="match status" value="17"/>
</dbReference>
<keyword evidence="9" id="KW-1133">Transmembrane helix</keyword>
<evidence type="ECO:0000256" key="11">
    <source>
        <dbReference type="ARBA" id="ARBA00023170"/>
    </source>
</evidence>